<dbReference type="HAMAP" id="MF_00791">
    <property type="entry name" value="ApaG"/>
    <property type="match status" value="1"/>
</dbReference>
<evidence type="ECO:0000313" key="4">
    <source>
        <dbReference type="EMBL" id="SDF94046.1"/>
    </source>
</evidence>
<dbReference type="PROSITE" id="PS51087">
    <property type="entry name" value="APAG"/>
    <property type="match status" value="1"/>
</dbReference>
<dbReference type="AlphaFoldDB" id="A0A8G2BKR5"/>
<name>A0A8G2BKR5_9PROT</name>
<dbReference type="NCBIfam" id="NF003967">
    <property type="entry name" value="PRK05461.1"/>
    <property type="match status" value="1"/>
</dbReference>
<dbReference type="InterPro" id="IPR036767">
    <property type="entry name" value="ApaG_sf"/>
</dbReference>
<evidence type="ECO:0000313" key="5">
    <source>
        <dbReference type="Proteomes" id="UP000198615"/>
    </source>
</evidence>
<evidence type="ECO:0000256" key="2">
    <source>
        <dbReference type="HAMAP-Rule" id="MF_00791"/>
    </source>
</evidence>
<dbReference type="SUPFAM" id="SSF110069">
    <property type="entry name" value="ApaG-like"/>
    <property type="match status" value="1"/>
</dbReference>
<dbReference type="GO" id="GO:0070987">
    <property type="term" value="P:error-free translesion synthesis"/>
    <property type="evidence" value="ECO:0007669"/>
    <property type="project" value="TreeGrafter"/>
</dbReference>
<dbReference type="PANTHER" id="PTHR14289">
    <property type="entry name" value="F-BOX ONLY PROTEIN 3"/>
    <property type="match status" value="1"/>
</dbReference>
<evidence type="ECO:0000256" key="1">
    <source>
        <dbReference type="ARBA" id="ARBA00017693"/>
    </source>
</evidence>
<dbReference type="InterPro" id="IPR007474">
    <property type="entry name" value="ApaG_domain"/>
</dbReference>
<accession>A0A8G2BKR5</accession>
<dbReference type="Gene3D" id="2.60.40.1470">
    <property type="entry name" value="ApaG domain"/>
    <property type="match status" value="1"/>
</dbReference>
<sequence>MYSETTREIQVTVTPVYLDGQSSPSDNHYVWAYQVRIENTGRETVRLRTRHWRITDAAGHTQEVRGPGVVGEQPLLGPGEHFEYTSGCPLSTPSGLMVGSYAMEDADGALFDVAIPAFSLDSPHDTHRPN</sequence>
<reference evidence="4 5" key="1">
    <citation type="submission" date="2016-10" db="EMBL/GenBank/DDBJ databases">
        <authorList>
            <person name="Varghese N."/>
            <person name="Submissions S."/>
        </authorList>
    </citation>
    <scope>NUCLEOTIDE SEQUENCE [LARGE SCALE GENOMIC DNA]</scope>
    <source>
        <strain evidence="4 5">DSM 18839</strain>
    </source>
</reference>
<evidence type="ECO:0000259" key="3">
    <source>
        <dbReference type="PROSITE" id="PS51087"/>
    </source>
</evidence>
<comment type="caution">
    <text evidence="4">The sequence shown here is derived from an EMBL/GenBank/DDBJ whole genome shotgun (WGS) entry which is preliminary data.</text>
</comment>
<dbReference type="OrthoDB" id="9795226at2"/>
<feature type="domain" description="ApaG" evidence="3">
    <location>
        <begin position="3"/>
        <end position="127"/>
    </location>
</feature>
<dbReference type="InterPro" id="IPR023065">
    <property type="entry name" value="Uncharacterised_ApaG"/>
</dbReference>
<protein>
    <recommendedName>
        <fullName evidence="1 2">Protein ApaG</fullName>
    </recommendedName>
</protein>
<proteinExistence type="inferred from homology"/>
<dbReference type="EMBL" id="FNBW01000008">
    <property type="protein sequence ID" value="SDF94046.1"/>
    <property type="molecule type" value="Genomic_DNA"/>
</dbReference>
<dbReference type="RefSeq" id="WP_028793551.1">
    <property type="nucleotide sequence ID" value="NZ_FNBW01000008.1"/>
</dbReference>
<gene>
    <name evidence="2" type="primary">apaG</name>
    <name evidence="4" type="ORF">SAMN05660686_02820</name>
</gene>
<organism evidence="4 5">
    <name type="scientific">Thalassobaculum litoreum DSM 18839</name>
    <dbReference type="NCBI Taxonomy" id="1123362"/>
    <lineage>
        <taxon>Bacteria</taxon>
        <taxon>Pseudomonadati</taxon>
        <taxon>Pseudomonadota</taxon>
        <taxon>Alphaproteobacteria</taxon>
        <taxon>Rhodospirillales</taxon>
        <taxon>Thalassobaculaceae</taxon>
        <taxon>Thalassobaculum</taxon>
    </lineage>
</organism>
<dbReference type="Pfam" id="PF04379">
    <property type="entry name" value="DUF525"/>
    <property type="match status" value="1"/>
</dbReference>
<dbReference type="Proteomes" id="UP000198615">
    <property type="component" value="Unassembled WGS sequence"/>
</dbReference>
<keyword evidence="5" id="KW-1185">Reference proteome</keyword>
<dbReference type="PANTHER" id="PTHR14289:SF16">
    <property type="entry name" value="POLYMERASE DELTA-INTERACTING PROTEIN 2"/>
    <property type="match status" value="1"/>
</dbReference>